<sequence>MDPVQELIASVGHAAVEGGHHHAQSSSLSTSSAVVDASGLSASTHPLVASAPRRTKMVFVYSDEDEGGSDDGCKVYVDKRLESGVAEVSCDDLAIDVSADELAELRAEAAPIAAGGMSHAQTPPLSNSGDASGFSFEEDVVSGLVSRVSAPSASVEGMRVREVTAPRLWEGAVGPTVSTGLGDGDVHFVSTADEMPLFLRRGLPAANFVLQSRRKRFRELSALDGTTTQLSLRNTAAAAAAAAAESEAASCATVVESSPHVPSPSLELHEVPSQGGLHGDGSLSEDDGDTTIIEEEEEETDVYPVYADDGSTVRALRTRGGYELTLDEGDLLEGFTEEERDEGDAMEEGVESCGCGALPAATAVAAAEEANGDDHDAGHSDVQPTAMSLQPASSVVADIADEERGGGADEDLPVLAGEEDGGDFDNFDEGDDDDDEEEEEELDEAIIVAVVEQLVRCCEADDLDPQMSVEAGRFVATAKPLLEQLTKEVISPTEFVQRMDRDLRRFQRIYKSVYRPRDLPIVVDGVVMDL</sequence>
<dbReference type="RefSeq" id="XP_067755915.1">
    <property type="nucleotide sequence ID" value="XM_067899676.1"/>
</dbReference>
<dbReference type="GeneID" id="94289753"/>
<reference evidence="2 3" key="1">
    <citation type="submission" date="2021-02" db="EMBL/GenBank/DDBJ databases">
        <title>Porcisia hertigi Genome sequencing and assembly.</title>
        <authorList>
            <person name="Almutairi H."/>
            <person name="Gatherer D."/>
        </authorList>
    </citation>
    <scope>NUCLEOTIDE SEQUENCE [LARGE SCALE GENOMIC DNA]</scope>
    <source>
        <strain evidence="2 3">C119</strain>
    </source>
</reference>
<accession>A0A836HX02</accession>
<dbReference type="Proteomes" id="UP000674318">
    <property type="component" value="Chromosome 28"/>
</dbReference>
<dbReference type="OrthoDB" id="252656at2759"/>
<organism evidence="2 3">
    <name type="scientific">Porcisia hertigi</name>
    <dbReference type="NCBI Taxonomy" id="2761500"/>
    <lineage>
        <taxon>Eukaryota</taxon>
        <taxon>Discoba</taxon>
        <taxon>Euglenozoa</taxon>
        <taxon>Kinetoplastea</taxon>
        <taxon>Metakinetoplastina</taxon>
        <taxon>Trypanosomatida</taxon>
        <taxon>Trypanosomatidae</taxon>
        <taxon>Leishmaniinae</taxon>
        <taxon>Porcisia</taxon>
    </lineage>
</organism>
<evidence type="ECO:0000313" key="3">
    <source>
        <dbReference type="Proteomes" id="UP000674318"/>
    </source>
</evidence>
<evidence type="ECO:0000256" key="1">
    <source>
        <dbReference type="SAM" id="MobiDB-lite"/>
    </source>
</evidence>
<feature type="region of interest" description="Disordered" evidence="1">
    <location>
        <begin position="366"/>
        <end position="392"/>
    </location>
</feature>
<keyword evidence="3" id="KW-1185">Reference proteome</keyword>
<feature type="region of interest" description="Disordered" evidence="1">
    <location>
        <begin position="404"/>
        <end position="441"/>
    </location>
</feature>
<evidence type="ECO:0000313" key="2">
    <source>
        <dbReference type="EMBL" id="KAG5500581.1"/>
    </source>
</evidence>
<feature type="compositionally biased region" description="Polar residues" evidence="1">
    <location>
        <begin position="382"/>
        <end position="392"/>
    </location>
</feature>
<comment type="caution">
    <text evidence="2">The sequence shown here is derived from an EMBL/GenBank/DDBJ whole genome shotgun (WGS) entry which is preliminary data.</text>
</comment>
<gene>
    <name evidence="2" type="ORF">JKF63_03676</name>
</gene>
<feature type="region of interest" description="Disordered" evidence="1">
    <location>
        <begin position="257"/>
        <end position="288"/>
    </location>
</feature>
<proteinExistence type="predicted"/>
<dbReference type="AlphaFoldDB" id="A0A836HX02"/>
<dbReference type="EMBL" id="JAFJZO010000028">
    <property type="protein sequence ID" value="KAG5500581.1"/>
    <property type="molecule type" value="Genomic_DNA"/>
</dbReference>
<feature type="compositionally biased region" description="Acidic residues" evidence="1">
    <location>
        <begin position="408"/>
        <end position="441"/>
    </location>
</feature>
<protein>
    <submittedName>
        <fullName evidence="2">Uncharacterized protein</fullName>
    </submittedName>
</protein>
<feature type="compositionally biased region" description="Low complexity" evidence="1">
    <location>
        <begin position="257"/>
        <end position="266"/>
    </location>
</feature>
<dbReference type="KEGG" id="phet:94289753"/>
<name>A0A836HX02_9TRYP</name>